<dbReference type="InterPro" id="IPR012675">
    <property type="entry name" value="Beta-grasp_dom_sf"/>
</dbReference>
<dbReference type="Pfam" id="PF00111">
    <property type="entry name" value="Fer2"/>
    <property type="match status" value="1"/>
</dbReference>
<organism evidence="8 9">
    <name type="scientific">Propylenella binzhouense</name>
    <dbReference type="NCBI Taxonomy" id="2555902"/>
    <lineage>
        <taxon>Bacteria</taxon>
        <taxon>Pseudomonadati</taxon>
        <taxon>Pseudomonadota</taxon>
        <taxon>Alphaproteobacteria</taxon>
        <taxon>Hyphomicrobiales</taxon>
        <taxon>Propylenellaceae</taxon>
        <taxon>Propylenella</taxon>
    </lineage>
</organism>
<keyword evidence="5" id="KW-0411">Iron-sulfur</keyword>
<dbReference type="OrthoDB" id="9799640at2"/>
<dbReference type="Gene3D" id="3.10.20.30">
    <property type="match status" value="1"/>
</dbReference>
<name>A0A964WTY2_9HYPH</name>
<evidence type="ECO:0000256" key="5">
    <source>
        <dbReference type="ARBA" id="ARBA00023014"/>
    </source>
</evidence>
<sequence>MATIYVCDREGAERSIQGTDGFSLMETLRAGGFEEILAICGGCASCATCHVYVDAAFLEKLSPMSLDEDDLLDASAHRRPESRLSCQIRVSDALDGLRVTIAPED</sequence>
<protein>
    <submittedName>
        <fullName evidence="8">2Fe-2S iron-sulfur cluster binding domain-containing protein</fullName>
    </submittedName>
</protein>
<gene>
    <name evidence="8" type="ORF">E4O86_12185</name>
</gene>
<evidence type="ECO:0000256" key="2">
    <source>
        <dbReference type="ARBA" id="ARBA00022714"/>
    </source>
</evidence>
<reference evidence="8" key="1">
    <citation type="submission" date="2019-03" db="EMBL/GenBank/DDBJ databases">
        <title>Afifella sp. nov., isolated from activated sludge.</title>
        <authorList>
            <person name="Li Q."/>
            <person name="Liu Y."/>
        </authorList>
    </citation>
    <scope>NUCLEOTIDE SEQUENCE</scope>
    <source>
        <strain evidence="8">L72</strain>
    </source>
</reference>
<keyword evidence="4" id="KW-0408">Iron</keyword>
<evidence type="ECO:0000259" key="7">
    <source>
        <dbReference type="PROSITE" id="PS51085"/>
    </source>
</evidence>
<dbReference type="GO" id="GO:0046872">
    <property type="term" value="F:metal ion binding"/>
    <property type="evidence" value="ECO:0007669"/>
    <property type="project" value="UniProtKB-KW"/>
</dbReference>
<dbReference type="InterPro" id="IPR001055">
    <property type="entry name" value="Adrenodoxin-like"/>
</dbReference>
<keyword evidence="2" id="KW-0001">2Fe-2S</keyword>
<dbReference type="GO" id="GO:0051537">
    <property type="term" value="F:2 iron, 2 sulfur cluster binding"/>
    <property type="evidence" value="ECO:0007669"/>
    <property type="project" value="UniProtKB-KW"/>
</dbReference>
<evidence type="ECO:0000256" key="1">
    <source>
        <dbReference type="ARBA" id="ARBA00010914"/>
    </source>
</evidence>
<evidence type="ECO:0000256" key="3">
    <source>
        <dbReference type="ARBA" id="ARBA00022723"/>
    </source>
</evidence>
<dbReference type="PANTHER" id="PTHR23426:SF65">
    <property type="entry name" value="FERREDOXIN-2, MITOCHONDRIAL"/>
    <property type="match status" value="1"/>
</dbReference>
<dbReference type="PANTHER" id="PTHR23426">
    <property type="entry name" value="FERREDOXIN/ADRENODOXIN"/>
    <property type="match status" value="1"/>
</dbReference>
<evidence type="ECO:0000313" key="9">
    <source>
        <dbReference type="Proteomes" id="UP000773614"/>
    </source>
</evidence>
<dbReference type="InterPro" id="IPR036010">
    <property type="entry name" value="2Fe-2S_ferredoxin-like_sf"/>
</dbReference>
<dbReference type="GO" id="GO:0140647">
    <property type="term" value="P:P450-containing electron transport chain"/>
    <property type="evidence" value="ECO:0007669"/>
    <property type="project" value="InterPro"/>
</dbReference>
<dbReference type="EMBL" id="SPKJ01000038">
    <property type="protein sequence ID" value="MYZ48468.1"/>
    <property type="molecule type" value="Genomic_DNA"/>
</dbReference>
<dbReference type="RefSeq" id="WP_161140818.1">
    <property type="nucleotide sequence ID" value="NZ_SPKJ01000038.1"/>
</dbReference>
<evidence type="ECO:0000256" key="6">
    <source>
        <dbReference type="ARBA" id="ARBA00034078"/>
    </source>
</evidence>
<evidence type="ECO:0000313" key="8">
    <source>
        <dbReference type="EMBL" id="MYZ48468.1"/>
    </source>
</evidence>
<accession>A0A964WTY2</accession>
<feature type="domain" description="2Fe-2S ferredoxin-type" evidence="7">
    <location>
        <begin position="2"/>
        <end position="105"/>
    </location>
</feature>
<dbReference type="PROSITE" id="PS51085">
    <property type="entry name" value="2FE2S_FER_2"/>
    <property type="match status" value="1"/>
</dbReference>
<comment type="similarity">
    <text evidence="1">Belongs to the adrenodoxin/putidaredoxin family.</text>
</comment>
<dbReference type="SUPFAM" id="SSF54292">
    <property type="entry name" value="2Fe-2S ferredoxin-like"/>
    <property type="match status" value="1"/>
</dbReference>
<proteinExistence type="inferred from homology"/>
<dbReference type="PRINTS" id="PR00355">
    <property type="entry name" value="ADRENODOXIN"/>
</dbReference>
<comment type="caution">
    <text evidence="8">The sequence shown here is derived from an EMBL/GenBank/DDBJ whole genome shotgun (WGS) entry which is preliminary data.</text>
</comment>
<dbReference type="AlphaFoldDB" id="A0A964WTY2"/>
<comment type="cofactor">
    <cofactor evidence="6">
        <name>[2Fe-2S] cluster</name>
        <dbReference type="ChEBI" id="CHEBI:190135"/>
    </cofactor>
</comment>
<dbReference type="InterPro" id="IPR001041">
    <property type="entry name" value="2Fe-2S_ferredoxin-type"/>
</dbReference>
<dbReference type="GO" id="GO:0009055">
    <property type="term" value="F:electron transfer activity"/>
    <property type="evidence" value="ECO:0007669"/>
    <property type="project" value="TreeGrafter"/>
</dbReference>
<evidence type="ECO:0000256" key="4">
    <source>
        <dbReference type="ARBA" id="ARBA00023004"/>
    </source>
</evidence>
<keyword evidence="9" id="KW-1185">Reference proteome</keyword>
<dbReference type="Proteomes" id="UP000773614">
    <property type="component" value="Unassembled WGS sequence"/>
</dbReference>
<dbReference type="CDD" id="cd00207">
    <property type="entry name" value="fer2"/>
    <property type="match status" value="1"/>
</dbReference>
<keyword evidence="3" id="KW-0479">Metal-binding</keyword>